<evidence type="ECO:0000313" key="3">
    <source>
        <dbReference type="Proteomes" id="UP000016627"/>
    </source>
</evidence>
<evidence type="ECO:0000256" key="1">
    <source>
        <dbReference type="SAM" id="MobiDB-lite"/>
    </source>
</evidence>
<feature type="compositionally biased region" description="Basic and acidic residues" evidence="1">
    <location>
        <begin position="517"/>
        <end position="527"/>
    </location>
</feature>
<feature type="region of interest" description="Disordered" evidence="1">
    <location>
        <begin position="517"/>
        <end position="591"/>
    </location>
</feature>
<dbReference type="Proteomes" id="UP000016627">
    <property type="component" value="Unassembled WGS sequence"/>
</dbReference>
<sequence length="591" mass="63589">MIGLSDILNLTNSDTGDDYEFMAGGQFDFYQAGSLGYSAFNTPSPDLRSFFIAQAGNLSGAIVGLNEDFVEYVLMPMIIAINQPDYDTSINLLLDGVEAVSKIKFSTPKNSNRDNRFGRIDGNGFASLQRGDYTSLKEFVSELRNDSYAENLAEDVGKMYGGVVGQALAGMLYDGIVNGRFNAVNVAEAMYQNMKSMLTSAAIQNTLSALGTTISPLGIAPIAGLINALVTEVFEMAVGLDNSFGFGGDLNAVVGNTAFYDRPMSFGEFMQDKFSGWFGIPDAVIGQTDYNGNITGVRVGKQLYGYKMEQTFDDALHGRPGTKTLTSLDPARAAMQNFARNKLDSIRSQSSLMTNMRMDSLGRLNYEINTRTSLQNAGFDTTLSDVAFSATQQITKSLLDKVVAFDLNAFNIAPVGASESGHTSTDTTARENTYTGSNEWAHTATKLASIMRNGGNGLGVSVDKNGNFSFSNTPAGNMVEAMGLVGFGGAKIDYGLASKVAAALAAAKTAIEKQKAVEKAEAKRNSQRDSYGQKTRGWNDHSTGFGYTTSNGRLNRDSSGRRTHSSERTGLGKKSRGQKSRERQANKNGRK</sequence>
<dbReference type="PATRIC" id="fig|1242969.3.peg.1021"/>
<gene>
    <name evidence="2" type="ORF">ATCC51562_1604</name>
</gene>
<evidence type="ECO:0000313" key="2">
    <source>
        <dbReference type="EMBL" id="ERJ25865.1"/>
    </source>
</evidence>
<feature type="compositionally biased region" description="Polar residues" evidence="1">
    <location>
        <begin position="540"/>
        <end position="553"/>
    </location>
</feature>
<name>U2F7E5_9BACT</name>
<accession>U2F7E5</accession>
<dbReference type="RefSeq" id="WP_021091160.1">
    <property type="nucleotide sequence ID" value="NZ_ANNI01000005.1"/>
</dbReference>
<feature type="compositionally biased region" description="Basic and acidic residues" evidence="1">
    <location>
        <begin position="554"/>
        <end position="567"/>
    </location>
</feature>
<dbReference type="EMBL" id="ANNI01000005">
    <property type="protein sequence ID" value="ERJ25865.1"/>
    <property type="molecule type" value="Genomic_DNA"/>
</dbReference>
<protein>
    <submittedName>
        <fullName evidence="2">Uncharacterized protein</fullName>
    </submittedName>
</protein>
<dbReference type="AlphaFoldDB" id="U2F7E5"/>
<proteinExistence type="predicted"/>
<organism evidence="2 3">
    <name type="scientific">Campylobacter concisus ATCC 51562</name>
    <dbReference type="NCBI Taxonomy" id="1242969"/>
    <lineage>
        <taxon>Bacteria</taxon>
        <taxon>Pseudomonadati</taxon>
        <taxon>Campylobacterota</taxon>
        <taxon>Epsilonproteobacteria</taxon>
        <taxon>Campylobacterales</taxon>
        <taxon>Campylobacteraceae</taxon>
        <taxon>Campylobacter</taxon>
    </lineage>
</organism>
<reference evidence="2 3" key="1">
    <citation type="journal article" date="2013" name="BMC Genomics">
        <title>Comparative genomics of Campylobacter concisus isolates reveals genetic diversity and provides insights into disease association.</title>
        <authorList>
            <person name="Deshpande N.P."/>
            <person name="Kaakoush N.O."/>
            <person name="Wilkins M.R."/>
            <person name="Mitchell H.M."/>
        </authorList>
    </citation>
    <scope>NUCLEOTIDE SEQUENCE [LARGE SCALE GENOMIC DNA]</scope>
    <source>
        <strain evidence="2 3">ATCC 51562</strain>
    </source>
</reference>
<comment type="caution">
    <text evidence="2">The sequence shown here is derived from an EMBL/GenBank/DDBJ whole genome shotgun (WGS) entry which is preliminary data.</text>
</comment>